<evidence type="ECO:0000256" key="5">
    <source>
        <dbReference type="PROSITE-ProRule" id="PRU00560"/>
    </source>
</evidence>
<sequence>MPRAPPDRRAGVTNSSDHRTADTAPSAPATSTVVDDGHPEPPPAGDHGPGDAVTEEQGFLTELYRRLDALRAERVVLRDRYVRHSDNTPGGRVERDIAYARHAEAVQMLNAAEDKLCFGRLDYAPGAGGDADGAADADPEHQSIHIGRMGIFADSGDHRQLLMDWRAPSARPFYVATAARPLGIRRRRHLQTARRKVTAVTDDYLDLSGLDAAEIAAVSGSTGGLAGEASLLAALQAPRTGRMGDIVATIQAEQDRIIRADRAGILVVQGGPGTGKTAVALHRAAYLLYTYREQLAQRGVLIVGPNPMFLRYIGQVLPSLGENAVVLATVGELFPGVSTTRTDPPGTARLKGRTAMNAVIANAVLHRQAMPARTVEVLFAGAPGGRLQVTRTILRNAQQRAWQSRRPHNRARAVFLKRVLDQLVPQVAERLGRGPGGDLLATRDDLDAIRTDLRESEELIAALAGIWPLLTPQRLLADLFADRGRLAFAADTLSPEERDLLYRAPVVDAADPAGTGRPEQQWTISDVPLLDEAAELLGQIPQSRPTGPDADTAYAEEVLDLLHSGETSEDEAPLVSMLTAADLAALHDDVALLTSTAERAAADREWTFGHVIVDEAQELSPMAWRLIMRRVPVRSMTVVGDLAQTSDPAGATSWRRVFRNYARGALTVEQLTVNYRTPAEIMEAAEPVLARIDPRATAPSSVREAGVAPWHRRVPVRRLAAVVADEAVAQRPSEGLLAVIAPEALLDEVGAAVQGALDAAGQGSAFGASVLVMGIRQAKGLEFDRVLLVEPTVMIGESDRGLNDLYVAMTRSTQTLAVLHSQDLPDVLHRLKDGPA</sequence>
<dbReference type="EMBL" id="SZZH01000006">
    <property type="protein sequence ID" value="TKV56921.1"/>
    <property type="molecule type" value="Genomic_DNA"/>
</dbReference>
<feature type="compositionally biased region" description="Low complexity" evidence="6">
    <location>
        <begin position="22"/>
        <end position="32"/>
    </location>
</feature>
<keyword evidence="4 5" id="KW-0067">ATP-binding</keyword>
<dbReference type="PANTHER" id="PTHR11070">
    <property type="entry name" value="UVRD / RECB / PCRA DNA HELICASE FAMILY MEMBER"/>
    <property type="match status" value="1"/>
</dbReference>
<evidence type="ECO:0000256" key="6">
    <source>
        <dbReference type="SAM" id="MobiDB-lite"/>
    </source>
</evidence>
<evidence type="ECO:0000313" key="8">
    <source>
        <dbReference type="EMBL" id="TKV56921.1"/>
    </source>
</evidence>
<feature type="region of interest" description="Disordered" evidence="6">
    <location>
        <begin position="1"/>
        <end position="53"/>
    </location>
</feature>
<dbReference type="GO" id="GO:0005524">
    <property type="term" value="F:ATP binding"/>
    <property type="evidence" value="ECO:0007669"/>
    <property type="project" value="UniProtKB-UniRule"/>
</dbReference>
<dbReference type="InterPro" id="IPR000212">
    <property type="entry name" value="DNA_helicase_UvrD/REP"/>
</dbReference>
<keyword evidence="3 5" id="KW-0347">Helicase</keyword>
<evidence type="ECO:0000259" key="7">
    <source>
        <dbReference type="PROSITE" id="PS51198"/>
    </source>
</evidence>
<dbReference type="Pfam" id="PF13538">
    <property type="entry name" value="UvrD_C_2"/>
    <property type="match status" value="1"/>
</dbReference>
<dbReference type="InterPro" id="IPR027785">
    <property type="entry name" value="UvrD-like_helicase_C"/>
</dbReference>
<dbReference type="SUPFAM" id="SSF52540">
    <property type="entry name" value="P-loop containing nucleoside triphosphate hydrolases"/>
    <property type="match status" value="1"/>
</dbReference>
<evidence type="ECO:0000256" key="1">
    <source>
        <dbReference type="ARBA" id="ARBA00022741"/>
    </source>
</evidence>
<evidence type="ECO:0000256" key="3">
    <source>
        <dbReference type="ARBA" id="ARBA00022806"/>
    </source>
</evidence>
<dbReference type="GO" id="GO:0043138">
    <property type="term" value="F:3'-5' DNA helicase activity"/>
    <property type="evidence" value="ECO:0007669"/>
    <property type="project" value="TreeGrafter"/>
</dbReference>
<name>A0A4U6QAH9_9ACTN</name>
<dbReference type="OrthoDB" id="9787585at2"/>
<reference evidence="8 9" key="1">
    <citation type="submission" date="2019-05" db="EMBL/GenBank/DDBJ databases">
        <title>Nakamurella sp. N5BH11, whole genome shotgun sequence.</title>
        <authorList>
            <person name="Tuo L."/>
        </authorList>
    </citation>
    <scope>NUCLEOTIDE SEQUENCE [LARGE SCALE GENOMIC DNA]</scope>
    <source>
        <strain evidence="8 9">N5BH11</strain>
    </source>
</reference>
<keyword evidence="1 5" id="KW-0547">Nucleotide-binding</keyword>
<gene>
    <name evidence="8" type="ORF">FDO65_18980</name>
</gene>
<dbReference type="Proteomes" id="UP000306985">
    <property type="component" value="Unassembled WGS sequence"/>
</dbReference>
<evidence type="ECO:0000313" key="9">
    <source>
        <dbReference type="Proteomes" id="UP000306985"/>
    </source>
</evidence>
<dbReference type="InterPro" id="IPR014016">
    <property type="entry name" value="UvrD-like_ATP-bd"/>
</dbReference>
<feature type="binding site" evidence="5">
    <location>
        <begin position="270"/>
        <end position="277"/>
    </location>
    <ligand>
        <name>ATP</name>
        <dbReference type="ChEBI" id="CHEBI:30616"/>
    </ligand>
</feature>
<feature type="domain" description="UvrD-like helicase ATP-binding" evidence="7">
    <location>
        <begin position="249"/>
        <end position="678"/>
    </location>
</feature>
<dbReference type="GO" id="GO:0003677">
    <property type="term" value="F:DNA binding"/>
    <property type="evidence" value="ECO:0007669"/>
    <property type="project" value="InterPro"/>
</dbReference>
<feature type="compositionally biased region" description="Basic and acidic residues" evidence="6">
    <location>
        <begin position="1"/>
        <end position="21"/>
    </location>
</feature>
<dbReference type="InterPro" id="IPR027417">
    <property type="entry name" value="P-loop_NTPase"/>
</dbReference>
<organism evidence="8 9">
    <name type="scientific">Nakamurella flava</name>
    <dbReference type="NCBI Taxonomy" id="2576308"/>
    <lineage>
        <taxon>Bacteria</taxon>
        <taxon>Bacillati</taxon>
        <taxon>Actinomycetota</taxon>
        <taxon>Actinomycetes</taxon>
        <taxon>Nakamurellales</taxon>
        <taxon>Nakamurellaceae</taxon>
        <taxon>Nakamurella</taxon>
    </lineage>
</organism>
<dbReference type="Gene3D" id="3.40.50.300">
    <property type="entry name" value="P-loop containing nucleotide triphosphate hydrolases"/>
    <property type="match status" value="3"/>
</dbReference>
<dbReference type="AlphaFoldDB" id="A0A4U6QAH9"/>
<dbReference type="PANTHER" id="PTHR11070:SF45">
    <property type="entry name" value="DNA 3'-5' HELICASE"/>
    <property type="match status" value="1"/>
</dbReference>
<dbReference type="GO" id="GO:0000725">
    <property type="term" value="P:recombinational repair"/>
    <property type="evidence" value="ECO:0007669"/>
    <property type="project" value="TreeGrafter"/>
</dbReference>
<comment type="caution">
    <text evidence="8">The sequence shown here is derived from an EMBL/GenBank/DDBJ whole genome shotgun (WGS) entry which is preliminary data.</text>
</comment>
<accession>A0A4U6QAH9</accession>
<protein>
    <submittedName>
        <fullName evidence="8">Helicase</fullName>
    </submittedName>
</protein>
<evidence type="ECO:0000256" key="4">
    <source>
        <dbReference type="ARBA" id="ARBA00022840"/>
    </source>
</evidence>
<dbReference type="PROSITE" id="PS51198">
    <property type="entry name" value="UVRD_HELICASE_ATP_BIND"/>
    <property type="match status" value="1"/>
</dbReference>
<keyword evidence="2 5" id="KW-0378">Hydrolase</keyword>
<evidence type="ECO:0000256" key="2">
    <source>
        <dbReference type="ARBA" id="ARBA00022801"/>
    </source>
</evidence>
<dbReference type="GO" id="GO:0005829">
    <property type="term" value="C:cytosol"/>
    <property type="evidence" value="ECO:0007669"/>
    <property type="project" value="TreeGrafter"/>
</dbReference>
<dbReference type="GO" id="GO:0016787">
    <property type="term" value="F:hydrolase activity"/>
    <property type="evidence" value="ECO:0007669"/>
    <property type="project" value="UniProtKB-UniRule"/>
</dbReference>
<keyword evidence="9" id="KW-1185">Reference proteome</keyword>
<proteinExistence type="predicted"/>